<dbReference type="PANTHER" id="PTHR33540">
    <property type="entry name" value="TRNA THREONYLCARBAMOYLADENOSINE BIOSYNTHESIS PROTEIN TSAE"/>
    <property type="match status" value="1"/>
</dbReference>
<evidence type="ECO:0000256" key="4">
    <source>
        <dbReference type="ARBA" id="ARBA00022490"/>
    </source>
</evidence>
<comment type="caution">
    <text evidence="11">The sequence shown here is derived from an EMBL/GenBank/DDBJ whole genome shotgun (WGS) entry which is preliminary data.</text>
</comment>
<dbReference type="GO" id="GO:0005737">
    <property type="term" value="C:cytoplasm"/>
    <property type="evidence" value="ECO:0007669"/>
    <property type="project" value="UniProtKB-SubCell"/>
</dbReference>
<proteinExistence type="inferred from homology"/>
<dbReference type="GO" id="GO:0002949">
    <property type="term" value="P:tRNA threonylcarbamoyladenosine modification"/>
    <property type="evidence" value="ECO:0007669"/>
    <property type="project" value="InterPro"/>
</dbReference>
<dbReference type="NCBIfam" id="TIGR00150">
    <property type="entry name" value="T6A_YjeE"/>
    <property type="match status" value="1"/>
</dbReference>
<dbReference type="InterPro" id="IPR003442">
    <property type="entry name" value="T6A_TsaE"/>
</dbReference>
<evidence type="ECO:0000256" key="7">
    <source>
        <dbReference type="ARBA" id="ARBA00022741"/>
    </source>
</evidence>
<keyword evidence="5" id="KW-0819">tRNA processing</keyword>
<evidence type="ECO:0000256" key="10">
    <source>
        <dbReference type="ARBA" id="ARBA00032441"/>
    </source>
</evidence>
<reference evidence="11 12" key="1">
    <citation type="submission" date="2018-03" db="EMBL/GenBank/DDBJ databases">
        <title>Genomic Encyclopedia of Type Strains, Phase III (KMG-III): the genomes of soil and plant-associated and newly described type strains.</title>
        <authorList>
            <person name="Whitman W."/>
        </authorList>
    </citation>
    <scope>NUCLEOTIDE SEQUENCE [LARGE SCALE GENOMIC DNA]</scope>
    <source>
        <strain evidence="11 12">CGMCC 1.12700</strain>
    </source>
</reference>
<evidence type="ECO:0000256" key="8">
    <source>
        <dbReference type="ARBA" id="ARBA00022840"/>
    </source>
</evidence>
<evidence type="ECO:0000256" key="1">
    <source>
        <dbReference type="ARBA" id="ARBA00004496"/>
    </source>
</evidence>
<dbReference type="PANTHER" id="PTHR33540:SF2">
    <property type="entry name" value="TRNA THREONYLCARBAMOYLADENOSINE BIOSYNTHESIS PROTEIN TSAE"/>
    <property type="match status" value="1"/>
</dbReference>
<keyword evidence="9" id="KW-0460">Magnesium</keyword>
<keyword evidence="8" id="KW-0067">ATP-binding</keyword>
<evidence type="ECO:0000256" key="3">
    <source>
        <dbReference type="ARBA" id="ARBA00019010"/>
    </source>
</evidence>
<comment type="subcellular location">
    <subcellularLocation>
        <location evidence="1">Cytoplasm</location>
    </subcellularLocation>
</comment>
<keyword evidence="12" id="KW-1185">Reference proteome</keyword>
<dbReference type="Proteomes" id="UP000240572">
    <property type="component" value="Unassembled WGS sequence"/>
</dbReference>
<dbReference type="RefSeq" id="WP_106522764.1">
    <property type="nucleotide sequence ID" value="NZ_PYGD01000003.1"/>
</dbReference>
<gene>
    <name evidence="11" type="ORF">B0I18_103154</name>
</gene>
<protein>
    <recommendedName>
        <fullName evidence="3">tRNA threonylcarbamoyladenosine biosynthesis protein TsaE</fullName>
    </recommendedName>
    <alternativeName>
        <fullName evidence="10">t(6)A37 threonylcarbamoyladenosine biosynthesis protein TsaE</fullName>
    </alternativeName>
</protein>
<evidence type="ECO:0000313" key="12">
    <source>
        <dbReference type="Proteomes" id="UP000240572"/>
    </source>
</evidence>
<sequence>MQITYTLNNIAEAVQQFWQYAQDYRIMAFSGTLGAGKTTFTSALCRYLGVQDAVSSPTFSLINEYTFVQEGQERTIYHSDWYRLHDADDAINAGIEDMLQGKGAYCIIEWPERAPELLPPGTLYASFSLLSPDERQISVSITG</sequence>
<evidence type="ECO:0000256" key="5">
    <source>
        <dbReference type="ARBA" id="ARBA00022694"/>
    </source>
</evidence>
<dbReference type="GO" id="GO:0005524">
    <property type="term" value="F:ATP binding"/>
    <property type="evidence" value="ECO:0007669"/>
    <property type="project" value="UniProtKB-KW"/>
</dbReference>
<evidence type="ECO:0000256" key="6">
    <source>
        <dbReference type="ARBA" id="ARBA00022723"/>
    </source>
</evidence>
<organism evidence="11 12">
    <name type="scientific">Taibaiella chishuiensis</name>
    <dbReference type="NCBI Taxonomy" id="1434707"/>
    <lineage>
        <taxon>Bacteria</taxon>
        <taxon>Pseudomonadati</taxon>
        <taxon>Bacteroidota</taxon>
        <taxon>Chitinophagia</taxon>
        <taxon>Chitinophagales</taxon>
        <taxon>Chitinophagaceae</taxon>
        <taxon>Taibaiella</taxon>
    </lineage>
</organism>
<evidence type="ECO:0000256" key="9">
    <source>
        <dbReference type="ARBA" id="ARBA00022842"/>
    </source>
</evidence>
<dbReference type="AlphaFoldDB" id="A0A2P8D5T7"/>
<evidence type="ECO:0000313" key="11">
    <source>
        <dbReference type="EMBL" id="PSK92577.1"/>
    </source>
</evidence>
<evidence type="ECO:0000256" key="2">
    <source>
        <dbReference type="ARBA" id="ARBA00007599"/>
    </source>
</evidence>
<dbReference type="InterPro" id="IPR027417">
    <property type="entry name" value="P-loop_NTPase"/>
</dbReference>
<accession>A0A2P8D5T7</accession>
<keyword evidence="7" id="KW-0547">Nucleotide-binding</keyword>
<dbReference type="EMBL" id="PYGD01000003">
    <property type="protein sequence ID" value="PSK92577.1"/>
    <property type="molecule type" value="Genomic_DNA"/>
</dbReference>
<keyword evidence="4" id="KW-0963">Cytoplasm</keyword>
<name>A0A2P8D5T7_9BACT</name>
<dbReference type="GO" id="GO:0046872">
    <property type="term" value="F:metal ion binding"/>
    <property type="evidence" value="ECO:0007669"/>
    <property type="project" value="UniProtKB-KW"/>
</dbReference>
<keyword evidence="6" id="KW-0479">Metal-binding</keyword>
<dbReference type="Gene3D" id="3.40.50.300">
    <property type="entry name" value="P-loop containing nucleotide triphosphate hydrolases"/>
    <property type="match status" value="1"/>
</dbReference>
<comment type="similarity">
    <text evidence="2">Belongs to the TsaE family.</text>
</comment>
<dbReference type="SUPFAM" id="SSF52540">
    <property type="entry name" value="P-loop containing nucleoside triphosphate hydrolases"/>
    <property type="match status" value="1"/>
</dbReference>
<dbReference type="OrthoDB" id="9815896at2"/>
<dbReference type="Pfam" id="PF02367">
    <property type="entry name" value="TsaE"/>
    <property type="match status" value="1"/>
</dbReference>